<protein>
    <submittedName>
        <fullName evidence="5">Transcriptional regulator</fullName>
    </submittedName>
</protein>
<sequence>MTEPMDEALRAIAEPRRRAILRLVANQEMPAGRIAEHFEVTRPAVSQHLQVLKEAGLLIERREGTKRLYRARREGLAPLRQFLDEMWGESLDFARRIVEAERGVSDHRSQAG</sequence>
<dbReference type="GO" id="GO:0003700">
    <property type="term" value="F:DNA-binding transcription factor activity"/>
    <property type="evidence" value="ECO:0007669"/>
    <property type="project" value="InterPro"/>
</dbReference>
<dbReference type="SUPFAM" id="SSF46785">
    <property type="entry name" value="Winged helix' DNA-binding domain"/>
    <property type="match status" value="1"/>
</dbReference>
<dbReference type="InterPro" id="IPR011991">
    <property type="entry name" value="ArsR-like_HTH"/>
</dbReference>
<evidence type="ECO:0000313" key="6">
    <source>
        <dbReference type="Proteomes" id="UP000644610"/>
    </source>
</evidence>
<dbReference type="Proteomes" id="UP000644610">
    <property type="component" value="Unassembled WGS sequence"/>
</dbReference>
<dbReference type="GO" id="GO:0003677">
    <property type="term" value="F:DNA binding"/>
    <property type="evidence" value="ECO:0007669"/>
    <property type="project" value="UniProtKB-KW"/>
</dbReference>
<keyword evidence="1" id="KW-0805">Transcription regulation</keyword>
<keyword evidence="6" id="KW-1185">Reference proteome</keyword>
<dbReference type="PANTHER" id="PTHR33154:SF33">
    <property type="entry name" value="TRANSCRIPTIONAL REPRESSOR SDPR"/>
    <property type="match status" value="1"/>
</dbReference>
<gene>
    <name evidence="5" type="ORF">Psi02_18160</name>
</gene>
<evidence type="ECO:0000256" key="3">
    <source>
        <dbReference type="ARBA" id="ARBA00023163"/>
    </source>
</evidence>
<dbReference type="AlphaFoldDB" id="A0A8J3UI53"/>
<evidence type="ECO:0000313" key="5">
    <source>
        <dbReference type="EMBL" id="GII45392.1"/>
    </source>
</evidence>
<evidence type="ECO:0000256" key="1">
    <source>
        <dbReference type="ARBA" id="ARBA00023015"/>
    </source>
</evidence>
<dbReference type="RefSeq" id="WP_239094728.1">
    <property type="nucleotide sequence ID" value="NZ_BAAAKY010000022.1"/>
</dbReference>
<comment type="caution">
    <text evidence="5">The sequence shown here is derived from an EMBL/GenBank/DDBJ whole genome shotgun (WGS) entry which is preliminary data.</text>
</comment>
<keyword evidence="2" id="KW-0238">DNA-binding</keyword>
<dbReference type="NCBIfam" id="NF033788">
    <property type="entry name" value="HTH_metalloreg"/>
    <property type="match status" value="1"/>
</dbReference>
<dbReference type="PRINTS" id="PR00778">
    <property type="entry name" value="HTHARSR"/>
</dbReference>
<dbReference type="PANTHER" id="PTHR33154">
    <property type="entry name" value="TRANSCRIPTIONAL REGULATOR, ARSR FAMILY"/>
    <property type="match status" value="1"/>
</dbReference>
<organism evidence="5 6">
    <name type="scientific">Planotetraspora silvatica</name>
    <dbReference type="NCBI Taxonomy" id="234614"/>
    <lineage>
        <taxon>Bacteria</taxon>
        <taxon>Bacillati</taxon>
        <taxon>Actinomycetota</taxon>
        <taxon>Actinomycetes</taxon>
        <taxon>Streptosporangiales</taxon>
        <taxon>Streptosporangiaceae</taxon>
        <taxon>Planotetraspora</taxon>
    </lineage>
</organism>
<dbReference type="EMBL" id="BOOQ01000009">
    <property type="protein sequence ID" value="GII45392.1"/>
    <property type="molecule type" value="Genomic_DNA"/>
</dbReference>
<proteinExistence type="predicted"/>
<dbReference type="InterPro" id="IPR036390">
    <property type="entry name" value="WH_DNA-bd_sf"/>
</dbReference>
<dbReference type="Gene3D" id="1.10.10.10">
    <property type="entry name" value="Winged helix-like DNA-binding domain superfamily/Winged helix DNA-binding domain"/>
    <property type="match status" value="1"/>
</dbReference>
<dbReference type="SMART" id="SM00418">
    <property type="entry name" value="HTH_ARSR"/>
    <property type="match status" value="1"/>
</dbReference>
<feature type="domain" description="HTH arsR-type" evidence="4">
    <location>
        <begin position="1"/>
        <end position="91"/>
    </location>
</feature>
<dbReference type="Pfam" id="PF01022">
    <property type="entry name" value="HTH_5"/>
    <property type="match status" value="1"/>
</dbReference>
<accession>A0A8J3UI53</accession>
<evidence type="ECO:0000256" key="2">
    <source>
        <dbReference type="ARBA" id="ARBA00023125"/>
    </source>
</evidence>
<dbReference type="InterPro" id="IPR001845">
    <property type="entry name" value="HTH_ArsR_DNA-bd_dom"/>
</dbReference>
<evidence type="ECO:0000259" key="4">
    <source>
        <dbReference type="PROSITE" id="PS50987"/>
    </source>
</evidence>
<dbReference type="CDD" id="cd00090">
    <property type="entry name" value="HTH_ARSR"/>
    <property type="match status" value="1"/>
</dbReference>
<name>A0A8J3UI53_9ACTN</name>
<keyword evidence="3" id="KW-0804">Transcription</keyword>
<dbReference type="InterPro" id="IPR036388">
    <property type="entry name" value="WH-like_DNA-bd_sf"/>
</dbReference>
<reference evidence="5" key="1">
    <citation type="submission" date="2021-01" db="EMBL/GenBank/DDBJ databases">
        <title>Whole genome shotgun sequence of Planotetraspora silvatica NBRC 100141.</title>
        <authorList>
            <person name="Komaki H."/>
            <person name="Tamura T."/>
        </authorList>
    </citation>
    <scope>NUCLEOTIDE SEQUENCE</scope>
    <source>
        <strain evidence="5">NBRC 100141</strain>
    </source>
</reference>
<dbReference type="InterPro" id="IPR051081">
    <property type="entry name" value="HTH_MetalResp_TranReg"/>
</dbReference>
<dbReference type="PROSITE" id="PS50987">
    <property type="entry name" value="HTH_ARSR_2"/>
    <property type="match status" value="1"/>
</dbReference>